<dbReference type="Proteomes" id="UP001597380">
    <property type="component" value="Unassembled WGS sequence"/>
</dbReference>
<dbReference type="PROSITE" id="PS50975">
    <property type="entry name" value="ATP_GRASP"/>
    <property type="match status" value="1"/>
</dbReference>
<evidence type="ECO:0000259" key="10">
    <source>
        <dbReference type="PROSITE" id="PS50979"/>
    </source>
</evidence>
<organism evidence="11 12">
    <name type="scientific">Corallincola platygyrae</name>
    <dbReference type="NCBI Taxonomy" id="1193278"/>
    <lineage>
        <taxon>Bacteria</taxon>
        <taxon>Pseudomonadati</taxon>
        <taxon>Pseudomonadota</taxon>
        <taxon>Gammaproteobacteria</taxon>
        <taxon>Alteromonadales</taxon>
        <taxon>Psychromonadaceae</taxon>
        <taxon>Corallincola</taxon>
    </lineage>
</organism>
<dbReference type="Pfam" id="PF02785">
    <property type="entry name" value="Biotin_carb_C"/>
    <property type="match status" value="1"/>
</dbReference>
<dbReference type="EMBL" id="JBHUHT010000009">
    <property type="protein sequence ID" value="MFD2095451.1"/>
    <property type="molecule type" value="Genomic_DNA"/>
</dbReference>
<dbReference type="PROSITE" id="PS00188">
    <property type="entry name" value="BIOTIN"/>
    <property type="match status" value="1"/>
</dbReference>
<evidence type="ECO:0000256" key="5">
    <source>
        <dbReference type="ARBA" id="ARBA00023267"/>
    </source>
</evidence>
<dbReference type="InterPro" id="IPR050856">
    <property type="entry name" value="Biotin_carboxylase_complex"/>
</dbReference>
<feature type="domain" description="Biotin carboxylation" evidence="10">
    <location>
        <begin position="1"/>
        <end position="463"/>
    </location>
</feature>
<dbReference type="SUPFAM" id="SSF56059">
    <property type="entry name" value="Glutathione synthetase ATP-binding domain-like"/>
    <property type="match status" value="1"/>
</dbReference>
<dbReference type="InterPro" id="IPR000089">
    <property type="entry name" value="Biotin_lipoyl"/>
</dbReference>
<comment type="caution">
    <text evidence="11">The sequence shown here is derived from an EMBL/GenBank/DDBJ whole genome shotgun (WGS) entry which is preliminary data.</text>
</comment>
<keyword evidence="4 6" id="KW-0067">ATP-binding</keyword>
<dbReference type="InterPro" id="IPR011053">
    <property type="entry name" value="Single_hybrid_motif"/>
</dbReference>
<feature type="domain" description="ATP-grasp" evidence="9">
    <location>
        <begin position="119"/>
        <end position="316"/>
    </location>
</feature>
<proteinExistence type="predicted"/>
<evidence type="ECO:0000256" key="6">
    <source>
        <dbReference type="PROSITE-ProRule" id="PRU00409"/>
    </source>
</evidence>
<evidence type="ECO:0000256" key="4">
    <source>
        <dbReference type="ARBA" id="ARBA00022840"/>
    </source>
</evidence>
<dbReference type="InterPro" id="IPR011054">
    <property type="entry name" value="Rudment_hybrid_motif"/>
</dbReference>
<evidence type="ECO:0000259" key="8">
    <source>
        <dbReference type="PROSITE" id="PS50968"/>
    </source>
</evidence>
<name>A0ABW4XIT4_9GAMM</name>
<evidence type="ECO:0000313" key="11">
    <source>
        <dbReference type="EMBL" id="MFD2095451.1"/>
    </source>
</evidence>
<comment type="cofactor">
    <cofactor evidence="1">
        <name>biotin</name>
        <dbReference type="ChEBI" id="CHEBI:57586"/>
    </cofactor>
</comment>
<dbReference type="Gene3D" id="2.40.50.100">
    <property type="match status" value="1"/>
</dbReference>
<dbReference type="InterPro" id="IPR011764">
    <property type="entry name" value="Biotin_carboxylation_dom"/>
</dbReference>
<dbReference type="PANTHER" id="PTHR18866:SF33">
    <property type="entry name" value="METHYLCROTONOYL-COA CARBOXYLASE SUBUNIT ALPHA, MITOCHONDRIAL-RELATED"/>
    <property type="match status" value="1"/>
</dbReference>
<dbReference type="SUPFAM" id="SSF51230">
    <property type="entry name" value="Single hybrid motif"/>
    <property type="match status" value="1"/>
</dbReference>
<reference evidence="12" key="1">
    <citation type="journal article" date="2019" name="Int. J. Syst. Evol. Microbiol.">
        <title>The Global Catalogue of Microorganisms (GCM) 10K type strain sequencing project: providing services to taxonomists for standard genome sequencing and annotation.</title>
        <authorList>
            <consortium name="The Broad Institute Genomics Platform"/>
            <consortium name="The Broad Institute Genome Sequencing Center for Infectious Disease"/>
            <person name="Wu L."/>
            <person name="Ma J."/>
        </authorList>
    </citation>
    <scope>NUCLEOTIDE SEQUENCE [LARGE SCALE GENOMIC DNA]</scope>
    <source>
        <strain evidence="12">CGMCC 1.10992</strain>
    </source>
</reference>
<dbReference type="SUPFAM" id="SSF52440">
    <property type="entry name" value="PreATP-grasp domain"/>
    <property type="match status" value="1"/>
</dbReference>
<dbReference type="InterPro" id="IPR011761">
    <property type="entry name" value="ATP-grasp"/>
</dbReference>
<feature type="region of interest" description="Disordered" evidence="7">
    <location>
        <begin position="719"/>
        <end position="739"/>
    </location>
</feature>
<dbReference type="PROSITE" id="PS00866">
    <property type="entry name" value="CPSASE_1"/>
    <property type="match status" value="1"/>
</dbReference>
<feature type="domain" description="Lipoyl-binding" evidence="8">
    <location>
        <begin position="642"/>
        <end position="716"/>
    </location>
</feature>
<dbReference type="InterPro" id="IPR005482">
    <property type="entry name" value="Biotin_COase_C"/>
</dbReference>
<protein>
    <submittedName>
        <fullName evidence="11">Acetyl/propionyl/methylcrotonyl-CoA carboxylase subunit alpha</fullName>
    </submittedName>
</protein>
<dbReference type="PROSITE" id="PS50968">
    <property type="entry name" value="BIOTINYL_LIPOYL"/>
    <property type="match status" value="1"/>
</dbReference>
<keyword evidence="12" id="KW-1185">Reference proteome</keyword>
<accession>A0ABW4XIT4</accession>
<dbReference type="Gene3D" id="3.40.50.20">
    <property type="match status" value="1"/>
</dbReference>
<dbReference type="Gene3D" id="3.30.470.20">
    <property type="entry name" value="ATP-grasp fold, B domain"/>
    <property type="match status" value="1"/>
</dbReference>
<dbReference type="RefSeq" id="WP_345338619.1">
    <property type="nucleotide sequence ID" value="NZ_BAABLI010000006.1"/>
</dbReference>
<evidence type="ECO:0000256" key="1">
    <source>
        <dbReference type="ARBA" id="ARBA00001953"/>
    </source>
</evidence>
<dbReference type="InterPro" id="IPR013815">
    <property type="entry name" value="ATP_grasp_subdomain_1"/>
</dbReference>
<keyword evidence="5" id="KW-0092">Biotin</keyword>
<dbReference type="InterPro" id="IPR005481">
    <property type="entry name" value="BC-like_N"/>
</dbReference>
<dbReference type="PANTHER" id="PTHR18866">
    <property type="entry name" value="CARBOXYLASE:PYRUVATE/ACETYL-COA/PROPIONYL-COA CARBOXYLASE"/>
    <property type="match status" value="1"/>
</dbReference>
<dbReference type="Gene3D" id="3.30.1490.20">
    <property type="entry name" value="ATP-grasp fold, A domain"/>
    <property type="match status" value="1"/>
</dbReference>
<dbReference type="PROSITE" id="PS50979">
    <property type="entry name" value="BC"/>
    <property type="match status" value="1"/>
</dbReference>
<dbReference type="Pfam" id="PF00289">
    <property type="entry name" value="Biotin_carb_N"/>
    <property type="match status" value="1"/>
</dbReference>
<sequence length="739" mass="79604">MKRLLIANRGEIACRVISSAKQAGWHTVAIYSSADANARHVRLANEAHLIGEPAPEHSYLNQQAIIALAQQLEITAIHPGYGFLSENAAFASLCEKANIHFVGPSADAIDAMGDKANAKAIMADAGVPVLQDYRGEDQSLETLSAEAGKLGFPLLIKATCGGGGRGMRIVADANQFATELDSAKREAKAAFGDDKVLLEPYLQAPRHVEVQILADQHGNAVYLGDRDCSVQRRHQKVVEEAPAPGLSDQTRQAMGEAAVRAAKAINYRGAGTVEFLLDSEHRFYFMEMNTRLQVEHPVTELVFGVDLVDWQLKIASGELLTLIQDQLQTSGHAIEVRICAEDPSENFLPCSGKLNRLKWPHQASLVPCFDSLNSTSATSNTVVRVDSGFEQGDSVPPDYDSMLAKLIVHADTRADAAGGLLTALAQTEIAGVANNLNLLQQVLAHPVFSASDDNAHELSPGLNTSFLEHTAILDQLGSDSLSDTTWHAAALAEAMHCRSKGDLEGLNGFRLSGGKQYLIQLALSKDGVYPQSSPRRFSLELMADGTEQHWMLGELPSQLRSKNAFQSSSLVEPICYRVKAQPNGQFILIDDAKQSQRFQTSSVCDSDGVVDNENRVLTHCETGERSQWLTGASFEHQVDNNAADDGSAALSAPLHGTVVTVEVSEGEQVESGQLLMVMEAMKMEYQIKAPAAGTVEAISYKPGDTVERGAPLLSVSAGKHLANDSVSNDSKLSEHSSHE</sequence>
<evidence type="ECO:0000256" key="3">
    <source>
        <dbReference type="ARBA" id="ARBA00022741"/>
    </source>
</evidence>
<evidence type="ECO:0000259" key="9">
    <source>
        <dbReference type="PROSITE" id="PS50975"/>
    </source>
</evidence>
<evidence type="ECO:0000256" key="2">
    <source>
        <dbReference type="ARBA" id="ARBA00022598"/>
    </source>
</evidence>
<dbReference type="SMART" id="SM00878">
    <property type="entry name" value="Biotin_carb_C"/>
    <property type="match status" value="1"/>
</dbReference>
<dbReference type="Pfam" id="PF02786">
    <property type="entry name" value="CPSase_L_D2"/>
    <property type="match status" value="1"/>
</dbReference>
<gene>
    <name evidence="11" type="ORF">ACFSJ3_05585</name>
</gene>
<dbReference type="SUPFAM" id="SSF51246">
    <property type="entry name" value="Rudiment single hybrid motif"/>
    <property type="match status" value="1"/>
</dbReference>
<dbReference type="Pfam" id="PF00364">
    <property type="entry name" value="Biotin_lipoyl"/>
    <property type="match status" value="1"/>
</dbReference>
<keyword evidence="3 6" id="KW-0547">Nucleotide-binding</keyword>
<evidence type="ECO:0000256" key="7">
    <source>
        <dbReference type="SAM" id="MobiDB-lite"/>
    </source>
</evidence>
<dbReference type="InterPro" id="IPR005479">
    <property type="entry name" value="CPAse_ATP-bd"/>
</dbReference>
<dbReference type="InterPro" id="IPR001882">
    <property type="entry name" value="Biotin_BS"/>
</dbReference>
<dbReference type="CDD" id="cd06850">
    <property type="entry name" value="biotinyl_domain"/>
    <property type="match status" value="1"/>
</dbReference>
<keyword evidence="2" id="KW-0436">Ligase</keyword>
<evidence type="ECO:0000313" key="12">
    <source>
        <dbReference type="Proteomes" id="UP001597380"/>
    </source>
</evidence>
<dbReference type="PROSITE" id="PS00867">
    <property type="entry name" value="CPSASE_2"/>
    <property type="match status" value="1"/>
</dbReference>
<dbReference type="InterPro" id="IPR016185">
    <property type="entry name" value="PreATP-grasp_dom_sf"/>
</dbReference>